<evidence type="ECO:0000313" key="3">
    <source>
        <dbReference type="Proteomes" id="UP000707245"/>
    </source>
</evidence>
<keyword evidence="3" id="KW-1185">Reference proteome</keyword>
<gene>
    <name evidence="2" type="ORF">EI167_11395</name>
</gene>
<organism evidence="2 3">
    <name type="scientific">Pseudoalteromonas prydzensis</name>
    <dbReference type="NCBI Taxonomy" id="182141"/>
    <lineage>
        <taxon>Bacteria</taxon>
        <taxon>Pseudomonadati</taxon>
        <taxon>Pseudomonadota</taxon>
        <taxon>Gammaproteobacteria</taxon>
        <taxon>Alteromonadales</taxon>
        <taxon>Pseudoalteromonadaceae</taxon>
        <taxon>Pseudoalteromonas</taxon>
    </lineage>
</organism>
<comment type="caution">
    <text evidence="2">The sequence shown here is derived from an EMBL/GenBank/DDBJ whole genome shotgun (WGS) entry which is preliminary data.</text>
</comment>
<accession>A0ABR9FMK2</accession>
<proteinExistence type="predicted"/>
<dbReference type="EMBL" id="RRZA01000031">
    <property type="protein sequence ID" value="MBE0458044.1"/>
    <property type="molecule type" value="Genomic_DNA"/>
</dbReference>
<keyword evidence="1" id="KW-1133">Transmembrane helix</keyword>
<dbReference type="RefSeq" id="WP_192541830.1">
    <property type="nucleotide sequence ID" value="NZ_CASHZX010000002.1"/>
</dbReference>
<keyword evidence="1" id="KW-0472">Membrane</keyword>
<feature type="transmembrane region" description="Helical" evidence="1">
    <location>
        <begin position="7"/>
        <end position="26"/>
    </location>
</feature>
<protein>
    <recommendedName>
        <fullName evidence="4">Orphan protein</fullName>
    </recommendedName>
</protein>
<sequence length="175" mass="20003">MQLGRKGWNNVVIFSMLLMIFFFNGLHTKLNSGPEQPRVQTVLPAQSFILALEFPDQKIERIGTSWRATALVKNAPVSLWQTTTVNLVALVNEWQSMQLSVAEKQQAFHNTPALTVATVWLAGEQLPWLYQLYRAPQGYYLLDKSNQRVLLLDQQTAQRLFPSFNFSHKEPKSNA</sequence>
<evidence type="ECO:0000256" key="1">
    <source>
        <dbReference type="SAM" id="Phobius"/>
    </source>
</evidence>
<dbReference type="Proteomes" id="UP000707245">
    <property type="component" value="Unassembled WGS sequence"/>
</dbReference>
<keyword evidence="1" id="KW-0812">Transmembrane</keyword>
<evidence type="ECO:0008006" key="4">
    <source>
        <dbReference type="Google" id="ProtNLM"/>
    </source>
</evidence>
<evidence type="ECO:0000313" key="2">
    <source>
        <dbReference type="EMBL" id="MBE0458044.1"/>
    </source>
</evidence>
<reference evidence="2 3" key="1">
    <citation type="submission" date="2020-07" db="EMBL/GenBank/DDBJ databases">
        <title>Halophilic bacteria isolated from french cheeses.</title>
        <authorList>
            <person name="Kothe C.I."/>
            <person name="Farah-Kraiem B."/>
            <person name="Renault P."/>
            <person name="Dridi B."/>
        </authorList>
    </citation>
    <scope>NUCLEOTIDE SEQUENCE [LARGE SCALE GENOMIC DNA]</scope>
    <source>
        <strain evidence="2 3">FME14</strain>
    </source>
</reference>
<name>A0ABR9FMK2_9GAMM</name>